<evidence type="ECO:0000313" key="1">
    <source>
        <dbReference type="EMBL" id="GAG08708.1"/>
    </source>
</evidence>
<comment type="caution">
    <text evidence="1">The sequence shown here is derived from an EMBL/GenBank/DDBJ whole genome shotgun (WGS) entry which is preliminary data.</text>
</comment>
<protein>
    <submittedName>
        <fullName evidence="1">Uncharacterized protein</fullName>
    </submittedName>
</protein>
<sequence>MIDRWKLYDLIYDKADKLLKRYNPCNIRIENGGLVCNLESDSKTLCCSHCQYLGENGCTTKCLGCKIGMCWQGDSMQKTVFDILQKNLFNLCNIPHKFINQMDRLQKIAYKYDLNRIRTSKETLFAMQE</sequence>
<proteinExistence type="predicted"/>
<reference evidence="1" key="1">
    <citation type="journal article" date="2014" name="Front. Microbiol.">
        <title>High frequency of phylogenetically diverse reductive dehalogenase-homologous genes in deep subseafloor sedimentary metagenomes.</title>
        <authorList>
            <person name="Kawai M."/>
            <person name="Futagami T."/>
            <person name="Toyoda A."/>
            <person name="Takaki Y."/>
            <person name="Nishi S."/>
            <person name="Hori S."/>
            <person name="Arai W."/>
            <person name="Tsubouchi T."/>
            <person name="Morono Y."/>
            <person name="Uchiyama I."/>
            <person name="Ito T."/>
            <person name="Fujiyama A."/>
            <person name="Inagaki F."/>
            <person name="Takami H."/>
        </authorList>
    </citation>
    <scope>NUCLEOTIDE SEQUENCE</scope>
    <source>
        <strain evidence="1">Expedition CK06-06</strain>
    </source>
</reference>
<organism evidence="1">
    <name type="scientific">marine sediment metagenome</name>
    <dbReference type="NCBI Taxonomy" id="412755"/>
    <lineage>
        <taxon>unclassified sequences</taxon>
        <taxon>metagenomes</taxon>
        <taxon>ecological metagenomes</taxon>
    </lineage>
</organism>
<dbReference type="AlphaFoldDB" id="X0V897"/>
<name>X0V897_9ZZZZ</name>
<accession>X0V897</accession>
<feature type="non-terminal residue" evidence="1">
    <location>
        <position position="129"/>
    </location>
</feature>
<gene>
    <name evidence="1" type="ORF">S01H1_42684</name>
</gene>
<dbReference type="EMBL" id="BARS01027153">
    <property type="protein sequence ID" value="GAG08708.1"/>
    <property type="molecule type" value="Genomic_DNA"/>
</dbReference>